<proteinExistence type="inferred from homology"/>
<evidence type="ECO:0000256" key="3">
    <source>
        <dbReference type="ARBA" id="ARBA00022679"/>
    </source>
</evidence>
<dbReference type="PANTHER" id="PTHR11129:SF3">
    <property type="entry name" value="PROTEIN PRENYLTRANSFERASE ALPHA SUBUNIT REPEAT-CONTAINING PROTEIN 1"/>
    <property type="match status" value="1"/>
</dbReference>
<dbReference type="EMBL" id="JADCUA010000016">
    <property type="protein sequence ID" value="KAH9833998.1"/>
    <property type="molecule type" value="Genomic_DNA"/>
</dbReference>
<dbReference type="Pfam" id="PF01239">
    <property type="entry name" value="PPTA"/>
    <property type="match status" value="1"/>
</dbReference>
<reference evidence="5 6" key="1">
    <citation type="journal article" date="2021" name="Environ. Microbiol.">
        <title>Gene family expansions and transcriptome signatures uncover fungal adaptations to wood decay.</title>
        <authorList>
            <person name="Hage H."/>
            <person name="Miyauchi S."/>
            <person name="Viragh M."/>
            <person name="Drula E."/>
            <person name="Min B."/>
            <person name="Chaduli D."/>
            <person name="Navarro D."/>
            <person name="Favel A."/>
            <person name="Norest M."/>
            <person name="Lesage-Meessen L."/>
            <person name="Balint B."/>
            <person name="Merenyi Z."/>
            <person name="de Eugenio L."/>
            <person name="Morin E."/>
            <person name="Martinez A.T."/>
            <person name="Baldrian P."/>
            <person name="Stursova M."/>
            <person name="Martinez M.J."/>
            <person name="Novotny C."/>
            <person name="Magnuson J.K."/>
            <person name="Spatafora J.W."/>
            <person name="Maurice S."/>
            <person name="Pangilinan J."/>
            <person name="Andreopoulos W."/>
            <person name="LaButti K."/>
            <person name="Hundley H."/>
            <person name="Na H."/>
            <person name="Kuo A."/>
            <person name="Barry K."/>
            <person name="Lipzen A."/>
            <person name="Henrissat B."/>
            <person name="Riley R."/>
            <person name="Ahrendt S."/>
            <person name="Nagy L.G."/>
            <person name="Grigoriev I.V."/>
            <person name="Martin F."/>
            <person name="Rosso M.N."/>
        </authorList>
    </citation>
    <scope>NUCLEOTIDE SEQUENCE [LARGE SCALE GENOMIC DNA]</scope>
    <source>
        <strain evidence="5 6">CIRM-BRFM 1785</strain>
    </source>
</reference>
<dbReference type="PROSITE" id="PS51147">
    <property type="entry name" value="PFTA"/>
    <property type="match status" value="1"/>
</dbReference>
<evidence type="ECO:0000256" key="1">
    <source>
        <dbReference type="ARBA" id="ARBA00006734"/>
    </source>
</evidence>
<dbReference type="Proteomes" id="UP000814176">
    <property type="component" value="Unassembled WGS sequence"/>
</dbReference>
<accession>A0ABQ8K9K2</accession>
<dbReference type="Gene3D" id="1.25.40.120">
    <property type="entry name" value="Protein prenylyltransferase"/>
    <property type="match status" value="1"/>
</dbReference>
<evidence type="ECO:0000256" key="2">
    <source>
        <dbReference type="ARBA" id="ARBA00022602"/>
    </source>
</evidence>
<dbReference type="InterPro" id="IPR002088">
    <property type="entry name" value="Prenyl_trans_a"/>
</dbReference>
<dbReference type="GeneID" id="72002413"/>
<name>A0ABQ8K9K2_9APHY</name>
<dbReference type="SUPFAM" id="SSF48439">
    <property type="entry name" value="Protein prenylyltransferase"/>
    <property type="match status" value="1"/>
</dbReference>
<keyword evidence="6" id="KW-1185">Reference proteome</keyword>
<comment type="similarity">
    <text evidence="1">Belongs to the protein prenyltransferase subunit alpha family.</text>
</comment>
<evidence type="ECO:0000313" key="5">
    <source>
        <dbReference type="EMBL" id="KAH9833998.1"/>
    </source>
</evidence>
<gene>
    <name evidence="5" type="ORF">C8Q71DRAFT_725232</name>
</gene>
<sequence>MDESQSATTPLERLGKLLIIPPLSIEVIPGDGSDGPPDWLSDADQQAYRPFLYVEGHLGVPRKVLYKAYAVAVREYAKLRPSPRSASSPIDAERLAHLSAVILLANPAHQTALNTRKQLFSSGLLDTSKELQFLSALLVVRECSKESLLWHHRRWLLRRIVTTDVVANARCIRQEDTLRDTVLSTETLRSEFAIVAQACETYPRNYFAWIHRYLCLEALVMLARSPTPFQQAYRSLLLEEVLFARTWIERHISDYTAVHYFCNMHLLLLRQEDIPLPIDAARTLDLDHIDNLTLRTALYAHAKSLLASYPEHETMWLYLRAAIYICGTPDVYAADPYGAHDHGLGAPAPSKLLVLTHAERHRAWLRRAST</sequence>
<evidence type="ECO:0000313" key="6">
    <source>
        <dbReference type="Proteomes" id="UP000814176"/>
    </source>
</evidence>
<dbReference type="PANTHER" id="PTHR11129">
    <property type="entry name" value="PROTEIN FARNESYLTRANSFERASE ALPHA SUBUNIT/RAB GERANYLGERANYL TRANSFERASE ALPHA SUBUNIT"/>
    <property type="match status" value="1"/>
</dbReference>
<keyword evidence="3" id="KW-0808">Transferase</keyword>
<comment type="caution">
    <text evidence="5">The sequence shown here is derived from an EMBL/GenBank/DDBJ whole genome shotgun (WGS) entry which is preliminary data.</text>
</comment>
<organism evidence="5 6">
    <name type="scientific">Rhodofomes roseus</name>
    <dbReference type="NCBI Taxonomy" id="34475"/>
    <lineage>
        <taxon>Eukaryota</taxon>
        <taxon>Fungi</taxon>
        <taxon>Dikarya</taxon>
        <taxon>Basidiomycota</taxon>
        <taxon>Agaricomycotina</taxon>
        <taxon>Agaricomycetes</taxon>
        <taxon>Polyporales</taxon>
        <taxon>Rhodofomes</taxon>
    </lineage>
</organism>
<evidence type="ECO:0000256" key="4">
    <source>
        <dbReference type="ARBA" id="ARBA00022737"/>
    </source>
</evidence>
<dbReference type="RefSeq" id="XP_047776654.1">
    <property type="nucleotide sequence ID" value="XM_047921681.1"/>
</dbReference>
<protein>
    <submittedName>
        <fullName evidence="5">Protein prenylyltransferase</fullName>
    </submittedName>
</protein>
<keyword evidence="2" id="KW-0637">Prenyltransferase</keyword>
<keyword evidence="4" id="KW-0677">Repeat</keyword>